<evidence type="ECO:0000313" key="2">
    <source>
        <dbReference type="EMBL" id="KKB77312.1"/>
    </source>
</evidence>
<organism evidence="2 3">
    <name type="scientific">Devosia limi DSM 17137</name>
    <dbReference type="NCBI Taxonomy" id="1121477"/>
    <lineage>
        <taxon>Bacteria</taxon>
        <taxon>Pseudomonadati</taxon>
        <taxon>Pseudomonadota</taxon>
        <taxon>Alphaproteobacteria</taxon>
        <taxon>Hyphomicrobiales</taxon>
        <taxon>Devosiaceae</taxon>
        <taxon>Devosia</taxon>
    </lineage>
</organism>
<gene>
    <name evidence="2" type="ORF">VW29_18270</name>
</gene>
<evidence type="ECO:0000313" key="3">
    <source>
        <dbReference type="Proteomes" id="UP000033608"/>
    </source>
</evidence>
<proteinExistence type="predicted"/>
<sequence length="102" mass="11036">MACHAGQRQWAKKFCPIFDDMGTRTHPEIADNAIGRRQHQPGGANVAETRGDGPGMGGQVRRADADSSKIVFSSSPMSWMKVRIMKTTMFAGPVVRTAGFGI</sequence>
<dbReference type="Proteomes" id="UP000033608">
    <property type="component" value="Unassembled WGS sequence"/>
</dbReference>
<feature type="region of interest" description="Disordered" evidence="1">
    <location>
        <begin position="36"/>
        <end position="67"/>
    </location>
</feature>
<keyword evidence="3" id="KW-1185">Reference proteome</keyword>
<accession>A0A0F5L6Q6</accession>
<evidence type="ECO:0000256" key="1">
    <source>
        <dbReference type="SAM" id="MobiDB-lite"/>
    </source>
</evidence>
<dbReference type="AlphaFoldDB" id="A0A0F5L6Q6"/>
<reference evidence="2 3" key="1">
    <citation type="submission" date="2015-03" db="EMBL/GenBank/DDBJ databases">
        <authorList>
            <person name="Hassan Y.I."/>
            <person name="Lepp D."/>
            <person name="Zhou T."/>
        </authorList>
    </citation>
    <scope>NUCLEOTIDE SEQUENCE [LARGE SCALE GENOMIC DNA]</scope>
    <source>
        <strain evidence="2 3">DSM 17137</strain>
    </source>
</reference>
<dbReference type="PATRIC" id="fig|1121477.3.peg.414"/>
<dbReference type="EMBL" id="LAJF01000137">
    <property type="protein sequence ID" value="KKB77312.1"/>
    <property type="molecule type" value="Genomic_DNA"/>
</dbReference>
<protein>
    <submittedName>
        <fullName evidence="2">Uncharacterized protein</fullName>
    </submittedName>
</protein>
<comment type="caution">
    <text evidence="2">The sequence shown here is derived from an EMBL/GenBank/DDBJ whole genome shotgun (WGS) entry which is preliminary data.</text>
</comment>
<name>A0A0F5L6Q6_9HYPH</name>